<evidence type="ECO:0000313" key="1">
    <source>
        <dbReference type="EMBL" id="PAA86924.1"/>
    </source>
</evidence>
<name>A0A267GNE5_9PLAT</name>
<accession>A0A267GNE5</accession>
<reference evidence="1 2" key="1">
    <citation type="submission" date="2017-06" db="EMBL/GenBank/DDBJ databases">
        <title>A platform for efficient transgenesis in Macrostomum lignano, a flatworm model organism for stem cell research.</title>
        <authorList>
            <person name="Berezikov E."/>
        </authorList>
    </citation>
    <scope>NUCLEOTIDE SEQUENCE [LARGE SCALE GENOMIC DNA]</scope>
    <source>
        <strain evidence="1">DV1</strain>
        <tissue evidence="1">Whole organism</tissue>
    </source>
</reference>
<dbReference type="AlphaFoldDB" id="A0A267GNE5"/>
<organism evidence="1 2">
    <name type="scientific">Macrostomum lignano</name>
    <dbReference type="NCBI Taxonomy" id="282301"/>
    <lineage>
        <taxon>Eukaryota</taxon>
        <taxon>Metazoa</taxon>
        <taxon>Spiralia</taxon>
        <taxon>Lophotrochozoa</taxon>
        <taxon>Platyhelminthes</taxon>
        <taxon>Rhabditophora</taxon>
        <taxon>Macrostomorpha</taxon>
        <taxon>Macrostomida</taxon>
        <taxon>Macrostomidae</taxon>
        <taxon>Macrostomum</taxon>
    </lineage>
</organism>
<dbReference type="Proteomes" id="UP000215902">
    <property type="component" value="Unassembled WGS sequence"/>
</dbReference>
<evidence type="ECO:0000313" key="2">
    <source>
        <dbReference type="Proteomes" id="UP000215902"/>
    </source>
</evidence>
<sequence>METEAKNLGPYLDRLKRIIWPDWDEFCVANVQPNEKLLRTDGCYRSCRPRTMRKHRVISSSDQQE</sequence>
<dbReference type="EMBL" id="NIVC01000257">
    <property type="protein sequence ID" value="PAA86924.1"/>
    <property type="molecule type" value="Genomic_DNA"/>
</dbReference>
<gene>
    <name evidence="1" type="ORF">BOX15_Mlig000528g1</name>
</gene>
<comment type="caution">
    <text evidence="1">The sequence shown here is derived from an EMBL/GenBank/DDBJ whole genome shotgun (WGS) entry which is preliminary data.</text>
</comment>
<protein>
    <submittedName>
        <fullName evidence="1">Uncharacterized protein</fullName>
    </submittedName>
</protein>
<proteinExistence type="predicted"/>
<keyword evidence="2" id="KW-1185">Reference proteome</keyword>